<keyword evidence="10" id="KW-1185">Reference proteome</keyword>
<feature type="region of interest" description="Disordered" evidence="6">
    <location>
        <begin position="477"/>
        <end position="502"/>
    </location>
</feature>
<keyword evidence="5 7" id="KW-0472">Membrane</keyword>
<feature type="transmembrane region" description="Helical" evidence="7">
    <location>
        <begin position="363"/>
        <end position="381"/>
    </location>
</feature>
<dbReference type="SUPFAM" id="SSF103473">
    <property type="entry name" value="MFS general substrate transporter"/>
    <property type="match status" value="1"/>
</dbReference>
<evidence type="ECO:0000256" key="3">
    <source>
        <dbReference type="ARBA" id="ARBA00022692"/>
    </source>
</evidence>
<dbReference type="PANTHER" id="PTHR23506:SF23">
    <property type="entry name" value="GH10249P"/>
    <property type="match status" value="1"/>
</dbReference>
<gene>
    <name evidence="9" type="ORF">INT43_008948</name>
</gene>
<evidence type="ECO:0000256" key="6">
    <source>
        <dbReference type="SAM" id="MobiDB-lite"/>
    </source>
</evidence>
<dbReference type="PROSITE" id="PS50850">
    <property type="entry name" value="MFS"/>
    <property type="match status" value="1"/>
</dbReference>
<feature type="transmembrane region" description="Helical" evidence="7">
    <location>
        <begin position="268"/>
        <end position="290"/>
    </location>
</feature>
<keyword evidence="2" id="KW-0813">Transport</keyword>
<evidence type="ECO:0000256" key="1">
    <source>
        <dbReference type="ARBA" id="ARBA00004141"/>
    </source>
</evidence>
<dbReference type="InterPro" id="IPR011701">
    <property type="entry name" value="MFS"/>
</dbReference>
<dbReference type="Proteomes" id="UP000654370">
    <property type="component" value="Unassembled WGS sequence"/>
</dbReference>
<feature type="transmembrane region" description="Helical" evidence="7">
    <location>
        <begin position="167"/>
        <end position="188"/>
    </location>
</feature>
<feature type="transmembrane region" description="Helical" evidence="7">
    <location>
        <begin position="438"/>
        <end position="459"/>
    </location>
</feature>
<feature type="transmembrane region" description="Helical" evidence="7">
    <location>
        <begin position="194"/>
        <end position="214"/>
    </location>
</feature>
<dbReference type="EMBL" id="JAEPQZ010000005">
    <property type="protein sequence ID" value="KAG2181365.1"/>
    <property type="molecule type" value="Genomic_DNA"/>
</dbReference>
<comment type="subcellular location">
    <subcellularLocation>
        <location evidence="1">Membrane</location>
        <topology evidence="1">Multi-pass membrane protein</topology>
    </subcellularLocation>
</comment>
<evidence type="ECO:0000259" key="8">
    <source>
        <dbReference type="PROSITE" id="PS50850"/>
    </source>
</evidence>
<dbReference type="Gene3D" id="1.20.1250.20">
    <property type="entry name" value="MFS general substrate transporter like domains"/>
    <property type="match status" value="2"/>
</dbReference>
<dbReference type="CDD" id="cd17325">
    <property type="entry name" value="MFS_MdtG_SLC18_like"/>
    <property type="match status" value="1"/>
</dbReference>
<evidence type="ECO:0000256" key="2">
    <source>
        <dbReference type="ARBA" id="ARBA00022448"/>
    </source>
</evidence>
<evidence type="ECO:0000256" key="7">
    <source>
        <dbReference type="SAM" id="Phobius"/>
    </source>
</evidence>
<dbReference type="InterPro" id="IPR050930">
    <property type="entry name" value="MFS_Vesicular_Transporter"/>
</dbReference>
<comment type="caution">
    <text evidence="9">The sequence shown here is derived from an EMBL/GenBank/DDBJ whole genome shotgun (WGS) entry which is preliminary data.</text>
</comment>
<dbReference type="GO" id="GO:0022857">
    <property type="term" value="F:transmembrane transporter activity"/>
    <property type="evidence" value="ECO:0007669"/>
    <property type="project" value="InterPro"/>
</dbReference>
<dbReference type="OrthoDB" id="5086884at2759"/>
<organism evidence="9 10">
    <name type="scientific">Mortierella isabellina</name>
    <name type="common">Filamentous fungus</name>
    <name type="synonym">Umbelopsis isabellina</name>
    <dbReference type="NCBI Taxonomy" id="91625"/>
    <lineage>
        <taxon>Eukaryota</taxon>
        <taxon>Fungi</taxon>
        <taxon>Fungi incertae sedis</taxon>
        <taxon>Mucoromycota</taxon>
        <taxon>Mucoromycotina</taxon>
        <taxon>Umbelopsidomycetes</taxon>
        <taxon>Umbelopsidales</taxon>
        <taxon>Umbelopsidaceae</taxon>
        <taxon>Umbelopsis</taxon>
    </lineage>
</organism>
<evidence type="ECO:0000313" key="9">
    <source>
        <dbReference type="EMBL" id="KAG2181365.1"/>
    </source>
</evidence>
<keyword evidence="3 7" id="KW-0812">Transmembrane</keyword>
<evidence type="ECO:0000313" key="10">
    <source>
        <dbReference type="Proteomes" id="UP000654370"/>
    </source>
</evidence>
<protein>
    <recommendedName>
        <fullName evidence="8">Major facilitator superfamily (MFS) profile domain-containing protein</fullName>
    </recommendedName>
</protein>
<dbReference type="InterPro" id="IPR020846">
    <property type="entry name" value="MFS_dom"/>
</dbReference>
<feature type="transmembrane region" description="Helical" evidence="7">
    <location>
        <begin position="339"/>
        <end position="357"/>
    </location>
</feature>
<evidence type="ECO:0000256" key="4">
    <source>
        <dbReference type="ARBA" id="ARBA00022989"/>
    </source>
</evidence>
<dbReference type="InterPro" id="IPR036259">
    <property type="entry name" value="MFS_trans_sf"/>
</dbReference>
<dbReference type="PANTHER" id="PTHR23506">
    <property type="entry name" value="GH10249P"/>
    <property type="match status" value="1"/>
</dbReference>
<proteinExistence type="predicted"/>
<feature type="transmembrane region" description="Helical" evidence="7">
    <location>
        <begin position="110"/>
        <end position="130"/>
    </location>
</feature>
<feature type="transmembrane region" description="Helical" evidence="7">
    <location>
        <begin position="411"/>
        <end position="432"/>
    </location>
</feature>
<name>A0A8H7PX49_MORIS</name>
<feature type="domain" description="Major facilitator superfamily (MFS) profile" evidence="8">
    <location>
        <begin position="273"/>
        <end position="502"/>
    </location>
</feature>
<dbReference type="AlphaFoldDB" id="A0A8H7PX49"/>
<keyword evidence="4 7" id="KW-1133">Transmembrane helix</keyword>
<reference evidence="9" key="1">
    <citation type="submission" date="2020-12" db="EMBL/GenBank/DDBJ databases">
        <title>Metabolic potential, ecology and presence of endohyphal bacteria is reflected in genomic diversity of Mucoromycotina.</title>
        <authorList>
            <person name="Muszewska A."/>
            <person name="Okrasinska A."/>
            <person name="Steczkiewicz K."/>
            <person name="Drgas O."/>
            <person name="Orlowska M."/>
            <person name="Perlinska-Lenart U."/>
            <person name="Aleksandrzak-Piekarczyk T."/>
            <person name="Szatraj K."/>
            <person name="Zielenkiewicz U."/>
            <person name="Pilsyk S."/>
            <person name="Malc E."/>
            <person name="Mieczkowski P."/>
            <person name="Kruszewska J.S."/>
            <person name="Biernat P."/>
            <person name="Pawlowska J."/>
        </authorList>
    </citation>
    <scope>NUCLEOTIDE SEQUENCE</scope>
    <source>
        <strain evidence="9">WA0000067209</strain>
    </source>
</reference>
<feature type="transmembrane region" description="Helical" evidence="7">
    <location>
        <begin position="136"/>
        <end position="155"/>
    </location>
</feature>
<dbReference type="Pfam" id="PF07690">
    <property type="entry name" value="MFS_1"/>
    <property type="match status" value="1"/>
</dbReference>
<evidence type="ECO:0000256" key="5">
    <source>
        <dbReference type="ARBA" id="ARBA00023136"/>
    </source>
</evidence>
<sequence>MAIRPKMLTHMVTPVLVTKYPVKRGFYWHCLLLVYLVSEQMSRLRCKSIKNCWYTNESTFYAVGSPIFGYLGNIPVDLLSAHYNVHQTDYTIRPWFPAGDRFKKRRSTMVIGILALIAALFLFMYSQYYWELLLARFLQGLASACVWILNMCLVADSFPQGEMGSQMGNVVVFSFIGVTCAAPIGALYHQLGYQAPFVFCIIMAAIDGIMRLLVVERRNNPKEWFDELDKRNELSNLDLPVSEKVDPVMADNELVNARKANKVSIFKLLSYSRMWGSLIIALISALYIGAIETTLTLRLAAEWDYNPSQIGLVSLAQAIPGFAAGPLTGYMTDKYGAKIVVLVCTAICAILCALLGVPNRSTGVAPLIVILVLEGFFCAGVQSPILSEIAAVVALENEEDGNSDRFAKSYALFNIAAASGLLLGPMLGGFVYSGVGYFWLNIILTCALVLCLPIIYFWIGAKGGLIQQPLHKGAEGAADNDKAEQHATVATGERIENSPTST</sequence>
<accession>A0A8H7PX49</accession>
<dbReference type="GO" id="GO:0016020">
    <property type="term" value="C:membrane"/>
    <property type="evidence" value="ECO:0007669"/>
    <property type="project" value="UniProtKB-SubCell"/>
</dbReference>